<dbReference type="Gene3D" id="3.30.460.10">
    <property type="entry name" value="Beta Polymerase, domain 2"/>
    <property type="match status" value="1"/>
</dbReference>
<evidence type="ECO:0000313" key="3">
    <source>
        <dbReference type="Proteomes" id="UP000288178"/>
    </source>
</evidence>
<protein>
    <submittedName>
        <fullName evidence="2">Ribosome silencing factor</fullName>
    </submittedName>
</protein>
<organism evidence="2 3">
    <name type="scientific">Rubrivivax albus</name>
    <dbReference type="NCBI Taxonomy" id="2499835"/>
    <lineage>
        <taxon>Bacteria</taxon>
        <taxon>Pseudomonadati</taxon>
        <taxon>Pseudomonadota</taxon>
        <taxon>Betaproteobacteria</taxon>
        <taxon>Burkholderiales</taxon>
        <taxon>Sphaerotilaceae</taxon>
        <taxon>Rubrivivax</taxon>
    </lineage>
</organism>
<keyword evidence="3" id="KW-1185">Reference proteome</keyword>
<dbReference type="Proteomes" id="UP000288178">
    <property type="component" value="Unassembled WGS sequence"/>
</dbReference>
<dbReference type="RefSeq" id="WP_128201781.1">
    <property type="nucleotide sequence ID" value="NZ_SACT01000072.1"/>
</dbReference>
<dbReference type="SUPFAM" id="SSF81301">
    <property type="entry name" value="Nucleotidyltransferase"/>
    <property type="match status" value="1"/>
</dbReference>
<dbReference type="PANTHER" id="PTHR21043:SF0">
    <property type="entry name" value="MITOCHONDRIAL ASSEMBLY OF RIBOSOMAL LARGE SUBUNIT PROTEIN 1"/>
    <property type="match status" value="1"/>
</dbReference>
<dbReference type="NCBIfam" id="TIGR00090">
    <property type="entry name" value="rsfS_iojap_ybeB"/>
    <property type="match status" value="1"/>
</dbReference>
<dbReference type="PANTHER" id="PTHR21043">
    <property type="entry name" value="IOJAP SUPERFAMILY ORTHOLOG"/>
    <property type="match status" value="1"/>
</dbReference>
<evidence type="ECO:0000256" key="1">
    <source>
        <dbReference type="ARBA" id="ARBA00010574"/>
    </source>
</evidence>
<dbReference type="InterPro" id="IPR043519">
    <property type="entry name" value="NT_sf"/>
</dbReference>
<comment type="caution">
    <text evidence="2">The sequence shown here is derived from an EMBL/GenBank/DDBJ whole genome shotgun (WGS) entry which is preliminary data.</text>
</comment>
<dbReference type="OrthoDB" id="9793681at2"/>
<reference evidence="2 3" key="1">
    <citation type="submission" date="2019-01" db="EMBL/GenBank/DDBJ databases">
        <authorList>
            <person name="Chen W.-M."/>
        </authorList>
    </citation>
    <scope>NUCLEOTIDE SEQUENCE [LARGE SCALE GENOMIC DNA]</scope>
    <source>
        <strain evidence="2 3">ICH-3</strain>
    </source>
</reference>
<comment type="similarity">
    <text evidence="1">Belongs to the Iojap/RsfS family.</text>
</comment>
<name>A0A3S2UI82_9BURK</name>
<dbReference type="EMBL" id="SACT01000072">
    <property type="protein sequence ID" value="RVT45513.1"/>
    <property type="molecule type" value="Genomic_DNA"/>
</dbReference>
<accession>A0A3S2UI82</accession>
<sequence length="85" mass="9307">MDIRKLQRAIVDGLEDVKAKDIVVFNTEHLSPLFERVIVATGPSNRQTKALAASVRDSVKQRGMQVLRTEGEASGEWIIVDCGAA</sequence>
<dbReference type="GO" id="GO:0017148">
    <property type="term" value="P:negative regulation of translation"/>
    <property type="evidence" value="ECO:0007669"/>
    <property type="project" value="TreeGrafter"/>
</dbReference>
<dbReference type="GO" id="GO:0043023">
    <property type="term" value="F:ribosomal large subunit binding"/>
    <property type="evidence" value="ECO:0007669"/>
    <property type="project" value="TreeGrafter"/>
</dbReference>
<evidence type="ECO:0000313" key="2">
    <source>
        <dbReference type="EMBL" id="RVT45513.1"/>
    </source>
</evidence>
<dbReference type="InterPro" id="IPR004394">
    <property type="entry name" value="Iojap/RsfS/C7orf30"/>
</dbReference>
<gene>
    <name evidence="2" type="primary">rsfS</name>
    <name evidence="2" type="ORF">ENE75_24785</name>
</gene>
<dbReference type="Pfam" id="PF02410">
    <property type="entry name" value="RsfS"/>
    <property type="match status" value="1"/>
</dbReference>
<dbReference type="GO" id="GO:0090071">
    <property type="term" value="P:negative regulation of ribosome biogenesis"/>
    <property type="evidence" value="ECO:0007669"/>
    <property type="project" value="TreeGrafter"/>
</dbReference>
<feature type="non-terminal residue" evidence="2">
    <location>
        <position position="85"/>
    </location>
</feature>
<dbReference type="AlphaFoldDB" id="A0A3S2UI82"/>
<proteinExistence type="inferred from homology"/>